<gene>
    <name evidence="2" type="ORF">CLOSYM_02601</name>
</gene>
<dbReference type="AlphaFoldDB" id="A0ABC9TX02"/>
<sequence>MGIGKCMEDYLLLIIWFVTIHGPYSARYFRAYFARKSRVARLDAMKSKFFTTINGVFYRFCASRSVLLFAELRFFSRAVNSNYGFIFPGDGERMR</sequence>
<comment type="caution">
    <text evidence="2">The sequence shown here is derived from an EMBL/GenBank/DDBJ whole genome shotgun (WGS) entry which is preliminary data.</text>
</comment>
<evidence type="ECO:0000313" key="2">
    <source>
        <dbReference type="EMBL" id="ERI76486.1"/>
    </source>
</evidence>
<accession>A0ABC9TX02</accession>
<dbReference type="Proteomes" id="UP000016491">
    <property type="component" value="Unassembled WGS sequence"/>
</dbReference>
<evidence type="ECO:0000313" key="3">
    <source>
        <dbReference type="Proteomes" id="UP000016491"/>
    </source>
</evidence>
<name>A0ABC9TX02_CLOSY</name>
<keyword evidence="1" id="KW-0812">Transmembrane</keyword>
<keyword evidence="1" id="KW-0472">Membrane</keyword>
<organism evidence="2 3">
    <name type="scientific">[Clostridium] symbiosum ATCC 14940</name>
    <dbReference type="NCBI Taxonomy" id="411472"/>
    <lineage>
        <taxon>Bacteria</taxon>
        <taxon>Bacillati</taxon>
        <taxon>Bacillota</taxon>
        <taxon>Clostridia</taxon>
        <taxon>Lachnospirales</taxon>
        <taxon>Lachnospiraceae</taxon>
        <taxon>Otoolea</taxon>
    </lineage>
</organism>
<evidence type="ECO:0008006" key="4">
    <source>
        <dbReference type="Google" id="ProtNLM"/>
    </source>
</evidence>
<dbReference type="EMBL" id="AWSU01000199">
    <property type="protein sequence ID" value="ERI76486.1"/>
    <property type="molecule type" value="Genomic_DNA"/>
</dbReference>
<proteinExistence type="predicted"/>
<protein>
    <recommendedName>
        <fullName evidence="4">Secreted protein</fullName>
    </recommendedName>
</protein>
<reference evidence="2 3" key="1">
    <citation type="submission" date="2013-07" db="EMBL/GenBank/DDBJ databases">
        <authorList>
            <person name="Weinstock G."/>
            <person name="Sodergren E."/>
            <person name="Wylie T."/>
            <person name="Fulton L."/>
            <person name="Fulton R."/>
            <person name="Fronick C."/>
            <person name="O'Laughlin M."/>
            <person name="Godfrey J."/>
            <person name="Miner T."/>
            <person name="Herter B."/>
            <person name="Appelbaum E."/>
            <person name="Cordes M."/>
            <person name="Lek S."/>
            <person name="Wollam A."/>
            <person name="Pepin K.H."/>
            <person name="Palsikar V.B."/>
            <person name="Mitreva M."/>
            <person name="Wilson R.K."/>
        </authorList>
    </citation>
    <scope>NUCLEOTIDE SEQUENCE [LARGE SCALE GENOMIC DNA]</scope>
    <source>
        <strain evidence="2 3">ATCC 14940</strain>
    </source>
</reference>
<keyword evidence="1" id="KW-1133">Transmembrane helix</keyword>
<evidence type="ECO:0000256" key="1">
    <source>
        <dbReference type="SAM" id="Phobius"/>
    </source>
</evidence>
<feature type="transmembrane region" description="Helical" evidence="1">
    <location>
        <begin position="12"/>
        <end position="29"/>
    </location>
</feature>